<dbReference type="PANTHER" id="PTHR30483">
    <property type="entry name" value="LEUCINE-SPECIFIC-BINDING PROTEIN"/>
    <property type="match status" value="1"/>
</dbReference>
<dbReference type="EMBL" id="BARS01052578">
    <property type="protein sequence ID" value="GAG43731.1"/>
    <property type="molecule type" value="Genomic_DNA"/>
</dbReference>
<organism evidence="3">
    <name type="scientific">marine sediment metagenome</name>
    <dbReference type="NCBI Taxonomy" id="412755"/>
    <lineage>
        <taxon>unclassified sequences</taxon>
        <taxon>metagenomes</taxon>
        <taxon>ecological metagenomes</taxon>
    </lineage>
</organism>
<evidence type="ECO:0000259" key="2">
    <source>
        <dbReference type="Pfam" id="PF13458"/>
    </source>
</evidence>
<feature type="domain" description="Leucine-binding protein" evidence="2">
    <location>
        <begin position="2"/>
        <end position="199"/>
    </location>
</feature>
<sequence length="230" mass="25200">MDDCNAAGGILGRKIELHLEEETSAKETVERFKKLTLQTKCDAIMGIISTGNGLAVAAVAEDFGQLWLSWDGTTQKGVAETMPSPKFSFKSANNESEAVGGAMLTAKHFPDIKTVAGLQPDYSYGRNCWEAYKTALKHYNPKVEFVLDLWPKLGTTDFSSHIAAIKKAKPDLLMSSLWSGDGPVFFKQGMAVGLFKEMKACFVSNGLVHESLKKDFVPEGIILGYNSLYF</sequence>
<dbReference type="SUPFAM" id="SSF53822">
    <property type="entry name" value="Periplasmic binding protein-like I"/>
    <property type="match status" value="1"/>
</dbReference>
<proteinExistence type="predicted"/>
<dbReference type="Gene3D" id="3.40.50.2300">
    <property type="match status" value="2"/>
</dbReference>
<name>X0Z5D7_9ZZZZ</name>
<evidence type="ECO:0000313" key="3">
    <source>
        <dbReference type="EMBL" id="GAG43731.1"/>
    </source>
</evidence>
<dbReference type="InterPro" id="IPR028081">
    <property type="entry name" value="Leu-bd"/>
</dbReference>
<reference evidence="3" key="1">
    <citation type="journal article" date="2014" name="Front. Microbiol.">
        <title>High frequency of phylogenetically diverse reductive dehalogenase-homologous genes in deep subseafloor sedimentary metagenomes.</title>
        <authorList>
            <person name="Kawai M."/>
            <person name="Futagami T."/>
            <person name="Toyoda A."/>
            <person name="Takaki Y."/>
            <person name="Nishi S."/>
            <person name="Hori S."/>
            <person name="Arai W."/>
            <person name="Tsubouchi T."/>
            <person name="Morono Y."/>
            <person name="Uchiyama I."/>
            <person name="Ito T."/>
            <person name="Fujiyama A."/>
            <person name="Inagaki F."/>
            <person name="Takami H."/>
        </authorList>
    </citation>
    <scope>NUCLEOTIDE SEQUENCE</scope>
    <source>
        <strain evidence="3">Expedition CK06-06</strain>
    </source>
</reference>
<dbReference type="Pfam" id="PF13458">
    <property type="entry name" value="Peripla_BP_6"/>
    <property type="match status" value="1"/>
</dbReference>
<dbReference type="AlphaFoldDB" id="X0Z5D7"/>
<protein>
    <recommendedName>
        <fullName evidence="2">Leucine-binding protein domain-containing protein</fullName>
    </recommendedName>
</protein>
<comment type="caution">
    <text evidence="3">The sequence shown here is derived from an EMBL/GenBank/DDBJ whole genome shotgun (WGS) entry which is preliminary data.</text>
</comment>
<evidence type="ECO:0000256" key="1">
    <source>
        <dbReference type="ARBA" id="ARBA00022729"/>
    </source>
</evidence>
<dbReference type="PANTHER" id="PTHR30483:SF37">
    <property type="entry name" value="ABC TRANSPORTER SUBSTRATE-BINDING PROTEIN"/>
    <property type="match status" value="1"/>
</dbReference>
<feature type="non-terminal residue" evidence="3">
    <location>
        <position position="230"/>
    </location>
</feature>
<dbReference type="InterPro" id="IPR051010">
    <property type="entry name" value="BCAA_transport"/>
</dbReference>
<accession>X0Z5D7</accession>
<keyword evidence="1" id="KW-0732">Signal</keyword>
<dbReference type="InterPro" id="IPR028082">
    <property type="entry name" value="Peripla_BP_I"/>
</dbReference>
<gene>
    <name evidence="3" type="ORF">S01H1_78151</name>
</gene>